<evidence type="ECO:0000313" key="3">
    <source>
        <dbReference type="EMBL" id="CAH2255147.1"/>
    </source>
</evidence>
<dbReference type="EMBL" id="OW240913">
    <property type="protein sequence ID" value="CAH2255147.1"/>
    <property type="molecule type" value="Genomic_DNA"/>
</dbReference>
<accession>A0AAD1RHC4</accession>
<evidence type="ECO:0000256" key="2">
    <source>
        <dbReference type="SAM" id="MobiDB-lite"/>
    </source>
</evidence>
<protein>
    <submittedName>
        <fullName evidence="3">Uncharacterized protein</fullName>
    </submittedName>
</protein>
<feature type="region of interest" description="Disordered" evidence="2">
    <location>
        <begin position="1"/>
        <end position="55"/>
    </location>
</feature>
<name>A0AAD1RHC4_PELCU</name>
<dbReference type="Proteomes" id="UP001295444">
    <property type="component" value="Chromosome 02"/>
</dbReference>
<feature type="coiled-coil region" evidence="1">
    <location>
        <begin position="74"/>
        <end position="122"/>
    </location>
</feature>
<organism evidence="3 4">
    <name type="scientific">Pelobates cultripes</name>
    <name type="common">Western spadefoot toad</name>
    <dbReference type="NCBI Taxonomy" id="61616"/>
    <lineage>
        <taxon>Eukaryota</taxon>
        <taxon>Metazoa</taxon>
        <taxon>Chordata</taxon>
        <taxon>Craniata</taxon>
        <taxon>Vertebrata</taxon>
        <taxon>Euteleostomi</taxon>
        <taxon>Amphibia</taxon>
        <taxon>Batrachia</taxon>
        <taxon>Anura</taxon>
        <taxon>Pelobatoidea</taxon>
        <taxon>Pelobatidae</taxon>
        <taxon>Pelobates</taxon>
    </lineage>
</organism>
<gene>
    <name evidence="3" type="ORF">PECUL_23A040701</name>
</gene>
<keyword evidence="1" id="KW-0175">Coiled coil</keyword>
<reference evidence="3" key="1">
    <citation type="submission" date="2022-03" db="EMBL/GenBank/DDBJ databases">
        <authorList>
            <person name="Alioto T."/>
            <person name="Alioto T."/>
            <person name="Gomez Garrido J."/>
        </authorList>
    </citation>
    <scope>NUCLEOTIDE SEQUENCE</scope>
</reference>
<proteinExistence type="predicted"/>
<dbReference type="AlphaFoldDB" id="A0AAD1RHC4"/>
<sequence>MAQQKGKKNPDRGDKSSFFAARSVLNKTQSLHETNQVGGKGDTLPLQNSPDPRNLPVTQDILRACLDEMSDKLLNKIQASVTTLSKNIQELGERTAHVEHRMDEYADAHNDLADHVQALEKQFTGLFHLVSVCSTPLSAIPPTHLTLIPAVTYQTHRLIIHN</sequence>
<feature type="compositionally biased region" description="Polar residues" evidence="2">
    <location>
        <begin position="25"/>
        <end position="37"/>
    </location>
</feature>
<keyword evidence="4" id="KW-1185">Reference proteome</keyword>
<evidence type="ECO:0000313" key="4">
    <source>
        <dbReference type="Proteomes" id="UP001295444"/>
    </source>
</evidence>
<evidence type="ECO:0000256" key="1">
    <source>
        <dbReference type="SAM" id="Coils"/>
    </source>
</evidence>